<feature type="signal peptide" evidence="1">
    <location>
        <begin position="1"/>
        <end position="24"/>
    </location>
</feature>
<reference evidence="3" key="1">
    <citation type="submission" date="2016-10" db="EMBL/GenBank/DDBJ databases">
        <authorList>
            <person name="Varghese N."/>
            <person name="Submissions S."/>
        </authorList>
    </citation>
    <scope>NUCLEOTIDE SEQUENCE [LARGE SCALE GENOMIC DNA]</scope>
    <source>
        <strain evidence="3">SP</strain>
    </source>
</reference>
<evidence type="ECO:0000313" key="2">
    <source>
        <dbReference type="EMBL" id="SDZ62566.1"/>
    </source>
</evidence>
<evidence type="ECO:0000313" key="3">
    <source>
        <dbReference type="Proteomes" id="UP000198935"/>
    </source>
</evidence>
<organism evidence="2 3">
    <name type="scientific">Evansella caseinilytica</name>
    <dbReference type="NCBI Taxonomy" id="1503961"/>
    <lineage>
        <taxon>Bacteria</taxon>
        <taxon>Bacillati</taxon>
        <taxon>Bacillota</taxon>
        <taxon>Bacilli</taxon>
        <taxon>Bacillales</taxon>
        <taxon>Bacillaceae</taxon>
        <taxon>Evansella</taxon>
    </lineage>
</organism>
<keyword evidence="1" id="KW-0732">Signal</keyword>
<protein>
    <recommendedName>
        <fullName evidence="4">DUF4426 domain-containing protein</fullName>
    </recommendedName>
</protein>
<proteinExistence type="predicted"/>
<evidence type="ECO:0008006" key="4">
    <source>
        <dbReference type="Google" id="ProtNLM"/>
    </source>
</evidence>
<sequence>MKRITLFMLSFLLIFSFATEPYEAATVKLKGAYVKSTYKAQGGRMNIEYHDLYLTVADARRYASKAEMSLNEAFAWFGSGFIKGAGPYLATIGFIKASEGAIVASEIRKYTDKNQSVRITIGIDKNRPVSSRVVRYWNEKNQVSNLWK</sequence>
<evidence type="ECO:0000256" key="1">
    <source>
        <dbReference type="SAM" id="SignalP"/>
    </source>
</evidence>
<dbReference type="EMBL" id="FNPI01000022">
    <property type="protein sequence ID" value="SDZ62566.1"/>
    <property type="molecule type" value="Genomic_DNA"/>
</dbReference>
<feature type="chain" id="PRO_5011587099" description="DUF4426 domain-containing protein" evidence="1">
    <location>
        <begin position="25"/>
        <end position="148"/>
    </location>
</feature>
<dbReference type="Proteomes" id="UP000198935">
    <property type="component" value="Unassembled WGS sequence"/>
</dbReference>
<gene>
    <name evidence="2" type="ORF">SAMN05421736_12243</name>
</gene>
<accession>A0A1H3UJR8</accession>
<dbReference type="AlphaFoldDB" id="A0A1H3UJR8"/>
<keyword evidence="3" id="KW-1185">Reference proteome</keyword>
<dbReference type="OrthoDB" id="9995347at2"/>
<name>A0A1H3UJR8_9BACI</name>